<dbReference type="PANTHER" id="PTHR11748:SF119">
    <property type="entry name" value="D-2-HYDROXYGLUTARATE DEHYDROGENASE"/>
    <property type="match status" value="1"/>
</dbReference>
<dbReference type="SUPFAM" id="SSF56176">
    <property type="entry name" value="FAD-binding/transporter-associated domain-like"/>
    <property type="match status" value="1"/>
</dbReference>
<comment type="cofactor">
    <cofactor evidence="1">
        <name>FAD</name>
        <dbReference type="ChEBI" id="CHEBI:57692"/>
    </cofactor>
</comment>
<keyword evidence="10" id="KW-1185">Reference proteome</keyword>
<dbReference type="PROSITE" id="PS00198">
    <property type="entry name" value="4FE4S_FER_1"/>
    <property type="match status" value="1"/>
</dbReference>
<evidence type="ECO:0000259" key="8">
    <source>
        <dbReference type="PROSITE" id="PS51387"/>
    </source>
</evidence>
<evidence type="ECO:0000256" key="7">
    <source>
        <dbReference type="ARBA" id="ARBA00023014"/>
    </source>
</evidence>
<gene>
    <name evidence="9" type="ORF">EZ242_08405</name>
</gene>
<name>A0A4Z0BTR8_9BURK</name>
<keyword evidence="5" id="KW-0560">Oxidoreductase</keyword>
<evidence type="ECO:0000313" key="10">
    <source>
        <dbReference type="Proteomes" id="UP000297564"/>
    </source>
</evidence>
<dbReference type="InterPro" id="IPR004017">
    <property type="entry name" value="Cys_rich_dom"/>
</dbReference>
<proteinExistence type="predicted"/>
<dbReference type="Pfam" id="PF01565">
    <property type="entry name" value="FAD_binding_4"/>
    <property type="match status" value="1"/>
</dbReference>
<dbReference type="InterPro" id="IPR036318">
    <property type="entry name" value="FAD-bd_PCMH-like_sf"/>
</dbReference>
<dbReference type="InterPro" id="IPR017896">
    <property type="entry name" value="4Fe4S_Fe-S-bd"/>
</dbReference>
<feature type="domain" description="FAD-binding PCMH-type" evidence="8">
    <location>
        <begin position="48"/>
        <end position="276"/>
    </location>
</feature>
<evidence type="ECO:0000256" key="5">
    <source>
        <dbReference type="ARBA" id="ARBA00023002"/>
    </source>
</evidence>
<reference evidence="9 10" key="1">
    <citation type="submission" date="2019-03" db="EMBL/GenBank/DDBJ databases">
        <title>Ramlibacter rhizophilus CCTCC AB2015357, whole genome shotgun sequence.</title>
        <authorList>
            <person name="Zhang X."/>
            <person name="Feng G."/>
            <person name="Zhu H."/>
        </authorList>
    </citation>
    <scope>NUCLEOTIDE SEQUENCE [LARGE SCALE GENOMIC DNA]</scope>
    <source>
        <strain evidence="9 10">CCTCC AB2015357</strain>
    </source>
</reference>
<dbReference type="SUPFAM" id="SSF55103">
    <property type="entry name" value="FAD-linked oxidases, C-terminal domain"/>
    <property type="match status" value="1"/>
</dbReference>
<dbReference type="InterPro" id="IPR016169">
    <property type="entry name" value="FAD-bd_PCMH_sub2"/>
</dbReference>
<dbReference type="PANTHER" id="PTHR11748">
    <property type="entry name" value="D-LACTATE DEHYDROGENASE"/>
    <property type="match status" value="1"/>
</dbReference>
<dbReference type="Gene3D" id="1.10.45.10">
    <property type="entry name" value="Vanillyl-alcohol Oxidase, Chain A, domain 4"/>
    <property type="match status" value="1"/>
</dbReference>
<dbReference type="Pfam" id="PF02913">
    <property type="entry name" value="FAD-oxidase_C"/>
    <property type="match status" value="1"/>
</dbReference>
<dbReference type="GO" id="GO:0008720">
    <property type="term" value="F:D-lactate dehydrogenase (NAD+) activity"/>
    <property type="evidence" value="ECO:0007669"/>
    <property type="project" value="TreeGrafter"/>
</dbReference>
<keyword evidence="4" id="KW-0274">FAD</keyword>
<dbReference type="GO" id="GO:1903457">
    <property type="term" value="P:lactate catabolic process"/>
    <property type="evidence" value="ECO:0007669"/>
    <property type="project" value="TreeGrafter"/>
</dbReference>
<dbReference type="InterPro" id="IPR016164">
    <property type="entry name" value="FAD-linked_Oxase-like_C"/>
</dbReference>
<sequence>MAHRHETAPDDAGLDARRLEADLRATVRGEVRFDAGSRALYATDASNYRQTPIGVVIPRDVDDVVATVAACHAHGAPLLSRGGGTSLCGQCCNVAVVLDFSKYMNQVLEIDPEARIARVQPGCVLDDLRHAARDHDLTFAPDPATHTHNTLGGMIGNNSCGPHSVMGGETVHNVIELDILTYDGLRMTVGATDDAAFERLCSAADRRADIARGLKALAERHADAIRERFPRIPRRVSGYNLPQLLPENGFDLAKALVGTEGTCVVVLEARLRLVHRPPSRSLLVLGYPSVYEAGDHVPEVMQAKPVALEGVDDRLVSDMERNHLHPEGVALLPEGGGWLLVEFGGDTPEDASAQARQLMERLRGAQGAPSMKLIEDPQVQAMIWSVREAGLGATAHVPGEHLTWEGWEDSSVPPERLGDYLRALRKLFEAYGYGCDLYGHFGQGCVHTRIDFDLRSAPGIEKYRRFIREAAELVVRFDGSISGEHGDGQSKGELLPIMYGEELVRAFEEFKAIWDPQGKMNPGKVVHPYRSDENLRLGTGYAPEPVETVMHFAADHGDFARATLRCVGVGECRKKSGTMCPSYMATGEEMHSTRGRAHLLFEMLNASRADATLHPPWQEPAVKEALDLCLSCKGCKAECPVKVDMASYKAEFMHHWHQHAPRPLLAHAFGHVDRWSRLAAHAPGLANFFSQTAPFSTLAKRIVGIAAQRRIPPFAPRTFLSGFRDGPSPAGAGEVLLWADTFNNHFHPQVAHAAVDVLRHAGFRVRVPPGGLCCGRPLYEFGFLHDARRYLQRITEALGEDLRAGTPIVVLEPACLSVFKEELPQMLPNDQQARRLREQSMLLPDFLERHAPQARFEPPVRRALVHGHCHHKSVLDFAGEKSLLADRLGLALSAPDTGCCGMAGSFGFEAHKYEVSIACGERVLLPAVREWSEDDWLVADGYSCREQIHQCTGREALHIAQALQQALPARARTSRS</sequence>
<dbReference type="AlphaFoldDB" id="A0A4Z0BTR8"/>
<evidence type="ECO:0000256" key="1">
    <source>
        <dbReference type="ARBA" id="ARBA00001974"/>
    </source>
</evidence>
<dbReference type="GO" id="GO:0051536">
    <property type="term" value="F:iron-sulfur cluster binding"/>
    <property type="evidence" value="ECO:0007669"/>
    <property type="project" value="UniProtKB-KW"/>
</dbReference>
<dbReference type="Proteomes" id="UP000297564">
    <property type="component" value="Unassembled WGS sequence"/>
</dbReference>
<protein>
    <submittedName>
        <fullName evidence="9">FAD-binding oxidoreductase</fullName>
    </submittedName>
</protein>
<keyword evidence="2" id="KW-0285">Flavoprotein</keyword>
<evidence type="ECO:0000313" key="9">
    <source>
        <dbReference type="EMBL" id="TFZ01389.1"/>
    </source>
</evidence>
<dbReference type="Gene3D" id="3.30.70.2740">
    <property type="match status" value="1"/>
</dbReference>
<evidence type="ECO:0000256" key="2">
    <source>
        <dbReference type="ARBA" id="ARBA00022630"/>
    </source>
</evidence>
<dbReference type="RefSeq" id="WP_135284687.1">
    <property type="nucleotide sequence ID" value="NZ_SMLL01000003.1"/>
</dbReference>
<dbReference type="InterPro" id="IPR016166">
    <property type="entry name" value="FAD-bd_PCMH"/>
</dbReference>
<keyword evidence="3" id="KW-0479">Metal-binding</keyword>
<dbReference type="GO" id="GO:0004458">
    <property type="term" value="F:D-lactate dehydrogenase (cytochrome) activity"/>
    <property type="evidence" value="ECO:0007669"/>
    <property type="project" value="TreeGrafter"/>
</dbReference>
<dbReference type="InterPro" id="IPR006094">
    <property type="entry name" value="Oxid_FAD_bind_N"/>
</dbReference>
<dbReference type="GO" id="GO:0046872">
    <property type="term" value="F:metal ion binding"/>
    <property type="evidence" value="ECO:0007669"/>
    <property type="project" value="UniProtKB-KW"/>
</dbReference>
<dbReference type="InterPro" id="IPR017900">
    <property type="entry name" value="4Fe4S_Fe_S_CS"/>
</dbReference>
<keyword evidence="7" id="KW-0411">Iron-sulfur</keyword>
<dbReference type="Gene3D" id="3.30.43.10">
    <property type="entry name" value="Uridine Diphospho-n-acetylenolpyruvylglucosamine Reductase, domain 2"/>
    <property type="match status" value="1"/>
</dbReference>
<dbReference type="Pfam" id="PF13183">
    <property type="entry name" value="Fer4_8"/>
    <property type="match status" value="1"/>
</dbReference>
<comment type="caution">
    <text evidence="9">The sequence shown here is derived from an EMBL/GenBank/DDBJ whole genome shotgun (WGS) entry which is preliminary data.</text>
</comment>
<dbReference type="OrthoDB" id="9811557at2"/>
<dbReference type="SUPFAM" id="SSF46548">
    <property type="entry name" value="alpha-helical ferredoxin"/>
    <property type="match status" value="1"/>
</dbReference>
<evidence type="ECO:0000256" key="3">
    <source>
        <dbReference type="ARBA" id="ARBA00022723"/>
    </source>
</evidence>
<dbReference type="InterPro" id="IPR016171">
    <property type="entry name" value="Vanillyl_alc_oxidase_C-sub2"/>
</dbReference>
<dbReference type="GO" id="GO:0071949">
    <property type="term" value="F:FAD binding"/>
    <property type="evidence" value="ECO:0007669"/>
    <property type="project" value="InterPro"/>
</dbReference>
<dbReference type="InterPro" id="IPR004113">
    <property type="entry name" value="FAD-bd_oxidored_4_C"/>
</dbReference>
<dbReference type="PROSITE" id="PS51387">
    <property type="entry name" value="FAD_PCMH"/>
    <property type="match status" value="1"/>
</dbReference>
<keyword evidence="6" id="KW-0408">Iron</keyword>
<dbReference type="Gene3D" id="3.30.465.10">
    <property type="match status" value="1"/>
</dbReference>
<dbReference type="Pfam" id="PF02754">
    <property type="entry name" value="CCG"/>
    <property type="match status" value="1"/>
</dbReference>
<evidence type="ECO:0000256" key="4">
    <source>
        <dbReference type="ARBA" id="ARBA00022827"/>
    </source>
</evidence>
<dbReference type="EMBL" id="SMLL01000003">
    <property type="protein sequence ID" value="TFZ01389.1"/>
    <property type="molecule type" value="Genomic_DNA"/>
</dbReference>
<dbReference type="InterPro" id="IPR016167">
    <property type="entry name" value="FAD-bd_PCMH_sub1"/>
</dbReference>
<evidence type="ECO:0000256" key="6">
    <source>
        <dbReference type="ARBA" id="ARBA00023004"/>
    </source>
</evidence>
<organism evidence="9 10">
    <name type="scientific">Ramlibacter rhizophilus</name>
    <dbReference type="NCBI Taxonomy" id="1781167"/>
    <lineage>
        <taxon>Bacteria</taxon>
        <taxon>Pseudomonadati</taxon>
        <taxon>Pseudomonadota</taxon>
        <taxon>Betaproteobacteria</taxon>
        <taxon>Burkholderiales</taxon>
        <taxon>Comamonadaceae</taxon>
        <taxon>Ramlibacter</taxon>
    </lineage>
</organism>
<accession>A0A4Z0BTR8</accession>